<dbReference type="RefSeq" id="WP_127194841.1">
    <property type="nucleotide sequence ID" value="NZ_RZNY01000038.1"/>
</dbReference>
<dbReference type="OrthoDB" id="2502371at2"/>
<comment type="caution">
    <text evidence="1">The sequence shown here is derived from an EMBL/GenBank/DDBJ whole genome shotgun (WGS) entry which is preliminary data.</text>
</comment>
<evidence type="ECO:0000313" key="2">
    <source>
        <dbReference type="Proteomes" id="UP000279446"/>
    </source>
</evidence>
<proteinExistence type="predicted"/>
<dbReference type="EMBL" id="RZNY01000038">
    <property type="protein sequence ID" value="RUT40343.1"/>
    <property type="molecule type" value="Genomic_DNA"/>
</dbReference>
<accession>A0A433XZ31</accession>
<sequence length="78" mass="8850">MQNFDDVVSFISQSFLKKDEQLEMPRTIGETSLIDIDIDIDIVKRTARTIRRVGIITVAREYSSIVGALPVEQCLTYS</sequence>
<organism evidence="1 2">
    <name type="scientific">Paenibacillus anaericanus</name>
    <dbReference type="NCBI Taxonomy" id="170367"/>
    <lineage>
        <taxon>Bacteria</taxon>
        <taxon>Bacillati</taxon>
        <taxon>Bacillota</taxon>
        <taxon>Bacilli</taxon>
        <taxon>Bacillales</taxon>
        <taxon>Paenibacillaceae</taxon>
        <taxon>Paenibacillus</taxon>
    </lineage>
</organism>
<protein>
    <submittedName>
        <fullName evidence="1">Uncharacterized protein</fullName>
    </submittedName>
</protein>
<evidence type="ECO:0000313" key="1">
    <source>
        <dbReference type="EMBL" id="RUT40343.1"/>
    </source>
</evidence>
<gene>
    <name evidence="1" type="ORF">EJP82_25335</name>
</gene>
<reference evidence="1 2" key="1">
    <citation type="submission" date="2018-12" db="EMBL/GenBank/DDBJ databases">
        <authorList>
            <person name="Sun L."/>
            <person name="Chen Z."/>
        </authorList>
    </citation>
    <scope>NUCLEOTIDE SEQUENCE [LARGE SCALE GENOMIC DNA]</scope>
    <source>
        <strain evidence="1 2">DSM 15890</strain>
    </source>
</reference>
<dbReference type="AlphaFoldDB" id="A0A433XZ31"/>
<dbReference type="Proteomes" id="UP000279446">
    <property type="component" value="Unassembled WGS sequence"/>
</dbReference>
<name>A0A433XZ31_9BACL</name>
<keyword evidence="2" id="KW-1185">Reference proteome</keyword>